<dbReference type="GO" id="GO:0003697">
    <property type="term" value="F:single-stranded DNA binding"/>
    <property type="evidence" value="ECO:0007669"/>
    <property type="project" value="InterPro"/>
</dbReference>
<organism evidence="3 4">
    <name type="scientific">Papaver somniferum</name>
    <name type="common">Opium poppy</name>
    <dbReference type="NCBI Taxonomy" id="3469"/>
    <lineage>
        <taxon>Eukaryota</taxon>
        <taxon>Viridiplantae</taxon>
        <taxon>Streptophyta</taxon>
        <taxon>Embryophyta</taxon>
        <taxon>Tracheophyta</taxon>
        <taxon>Spermatophyta</taxon>
        <taxon>Magnoliopsida</taxon>
        <taxon>Ranunculales</taxon>
        <taxon>Papaveraceae</taxon>
        <taxon>Papaveroideae</taxon>
        <taxon>Papaver</taxon>
    </lineage>
</organism>
<dbReference type="Gramene" id="RZC63711">
    <property type="protein sequence ID" value="RZC63711"/>
    <property type="gene ID" value="C5167_025474"/>
</dbReference>
<reference evidence="3 4" key="1">
    <citation type="journal article" date="2018" name="Science">
        <title>The opium poppy genome and morphinan production.</title>
        <authorList>
            <person name="Guo L."/>
            <person name="Winzer T."/>
            <person name="Yang X."/>
            <person name="Li Y."/>
            <person name="Ning Z."/>
            <person name="He Z."/>
            <person name="Teodor R."/>
            <person name="Lu Y."/>
            <person name="Bowser T.A."/>
            <person name="Graham I.A."/>
            <person name="Ye K."/>
        </authorList>
    </citation>
    <scope>NUCLEOTIDE SEQUENCE [LARGE SCALE GENOMIC DNA]</scope>
    <source>
        <strain evidence="4">cv. HN1</strain>
        <tissue evidence="3">Leaves</tissue>
    </source>
</reference>
<dbReference type="OMA" id="PSFCKME"/>
<evidence type="ECO:0000313" key="4">
    <source>
        <dbReference type="Proteomes" id="UP000316621"/>
    </source>
</evidence>
<keyword evidence="4" id="KW-1185">Reference proteome</keyword>
<dbReference type="Gene3D" id="2.30.31.10">
    <property type="entry name" value="Transcriptional Coactivator Pc4, Chain A"/>
    <property type="match status" value="1"/>
</dbReference>
<protein>
    <submittedName>
        <fullName evidence="3">Uncharacterized protein</fullName>
    </submittedName>
</protein>
<dbReference type="InterPro" id="IPR013742">
    <property type="entry name" value="Whirly"/>
</dbReference>
<dbReference type="InterPro" id="IPR009044">
    <property type="entry name" value="ssDNA-bd_transcriptional_reg"/>
</dbReference>
<dbReference type="Pfam" id="PF08536">
    <property type="entry name" value="Whirly"/>
    <property type="match status" value="1"/>
</dbReference>
<dbReference type="PANTHER" id="PTHR31745:SF1">
    <property type="entry name" value="SINGLE-STRANDED DNA-BINDING PROTEIN WHY2, MITOCHONDRIAL"/>
    <property type="match status" value="1"/>
</dbReference>
<dbReference type="PANTHER" id="PTHR31745">
    <property type="entry name" value="SINGLE-STRANDED DNA-BINDING PROTEIN WHY2, MITOCHONDRIAL"/>
    <property type="match status" value="1"/>
</dbReference>
<dbReference type="AlphaFoldDB" id="A0A4Y7JUT8"/>
<dbReference type="OrthoDB" id="511009at2759"/>
<sequence length="245" mass="27207">MLKKFSQVLTVRRPLSKFLLPRKVSNTEDALLSRSFVSQAVARPNPASDGDSGRVFVDYTIFKGKGALNMSPIPPKFIQLQSGGGMKIDRKGAMMLNFFPAVGPKKYDWQNRQGFALSVTEIGALISLGPSESAEFFHDPSMQSSNAGQVRKKLSVQPIGNGAGFSFSLNVNNSVSKTSDQFYVPVSKAEFEVMRSSFNYILPRIMGWDQLFNPQLPASANVNPEIREPEMEPEMHLSPDPEWDR</sequence>
<proteinExistence type="inferred from homology"/>
<gene>
    <name evidence="3" type="ORF">C5167_025474</name>
</gene>
<evidence type="ECO:0000313" key="3">
    <source>
        <dbReference type="EMBL" id="RZC63711.1"/>
    </source>
</evidence>
<evidence type="ECO:0000256" key="2">
    <source>
        <dbReference type="ARBA" id="ARBA00022946"/>
    </source>
</evidence>
<dbReference type="GO" id="GO:0006355">
    <property type="term" value="P:regulation of DNA-templated transcription"/>
    <property type="evidence" value="ECO:0007669"/>
    <property type="project" value="InterPro"/>
</dbReference>
<dbReference type="EMBL" id="CM010719">
    <property type="protein sequence ID" value="RZC63711.1"/>
    <property type="molecule type" value="Genomic_DNA"/>
</dbReference>
<keyword evidence="2" id="KW-0809">Transit peptide</keyword>
<dbReference type="GO" id="GO:0006952">
    <property type="term" value="P:defense response"/>
    <property type="evidence" value="ECO:0007669"/>
    <property type="project" value="InterPro"/>
</dbReference>
<name>A0A4Y7JUT8_PAPSO</name>
<dbReference type="Proteomes" id="UP000316621">
    <property type="component" value="Chromosome 5"/>
</dbReference>
<comment type="similarity">
    <text evidence="1">Belongs to the Whirly family.</text>
</comment>
<accession>A0A4Y7JUT8</accession>
<evidence type="ECO:0000256" key="1">
    <source>
        <dbReference type="ARBA" id="ARBA00006061"/>
    </source>
</evidence>
<dbReference type="SUPFAM" id="SSF54447">
    <property type="entry name" value="ssDNA-binding transcriptional regulator domain"/>
    <property type="match status" value="1"/>
</dbReference>
<dbReference type="STRING" id="3469.A0A4Y7JUT8"/>